<dbReference type="AlphaFoldDB" id="A0A840J233"/>
<dbReference type="Pfam" id="PF12079">
    <property type="entry name" value="DUF3558"/>
    <property type="match status" value="1"/>
</dbReference>
<evidence type="ECO:0000313" key="2">
    <source>
        <dbReference type="EMBL" id="MBB4687809.1"/>
    </source>
</evidence>
<evidence type="ECO:0000313" key="3">
    <source>
        <dbReference type="Proteomes" id="UP000581769"/>
    </source>
</evidence>
<protein>
    <recommendedName>
        <fullName evidence="4">DUF3558 domain-containing protein</fullName>
    </recommendedName>
</protein>
<reference evidence="2 3" key="1">
    <citation type="submission" date="2020-08" db="EMBL/GenBank/DDBJ databases">
        <title>Sequencing the genomes of 1000 actinobacteria strains.</title>
        <authorList>
            <person name="Klenk H.-P."/>
        </authorList>
    </citation>
    <scope>NUCLEOTIDE SEQUENCE [LARGE SCALE GENOMIC DNA]</scope>
    <source>
        <strain evidence="2 3">DSM 45859</strain>
    </source>
</reference>
<evidence type="ECO:0008006" key="4">
    <source>
        <dbReference type="Google" id="ProtNLM"/>
    </source>
</evidence>
<keyword evidence="3" id="KW-1185">Reference proteome</keyword>
<proteinExistence type="predicted"/>
<organism evidence="2 3">
    <name type="scientific">Amycolatopsis jiangsuensis</name>
    <dbReference type="NCBI Taxonomy" id="1181879"/>
    <lineage>
        <taxon>Bacteria</taxon>
        <taxon>Bacillati</taxon>
        <taxon>Actinomycetota</taxon>
        <taxon>Actinomycetes</taxon>
        <taxon>Pseudonocardiales</taxon>
        <taxon>Pseudonocardiaceae</taxon>
        <taxon>Amycolatopsis</taxon>
    </lineage>
</organism>
<name>A0A840J233_9PSEU</name>
<feature type="region of interest" description="Disordered" evidence="1">
    <location>
        <begin position="1"/>
        <end position="36"/>
    </location>
</feature>
<accession>A0A840J233</accession>
<comment type="caution">
    <text evidence="2">The sequence shown here is derived from an EMBL/GenBank/DDBJ whole genome shotgun (WGS) entry which is preliminary data.</text>
</comment>
<gene>
    <name evidence="2" type="ORF">BJY18_005294</name>
</gene>
<dbReference type="EMBL" id="JACHMG010000001">
    <property type="protein sequence ID" value="MBB4687809.1"/>
    <property type="molecule type" value="Genomic_DNA"/>
</dbReference>
<dbReference type="Proteomes" id="UP000581769">
    <property type="component" value="Unassembled WGS sequence"/>
</dbReference>
<evidence type="ECO:0000256" key="1">
    <source>
        <dbReference type="SAM" id="MobiDB-lite"/>
    </source>
</evidence>
<sequence length="142" mass="14899">MTADQVTSLGAPFKSTDPKPDGPTGPTCTWRFDTQESPTGVTATVFTKDPSHGGISGLYGRQQSGGLTKFQPFTVDGYPGVFYDNADNPPPGLCALAVGLRDDLSYTMTVSLDGLKSPFADSCEVGKKVAGFVVSYLQKGGH</sequence>
<dbReference type="InterPro" id="IPR024520">
    <property type="entry name" value="DUF3558"/>
</dbReference>